<comment type="caution">
    <text evidence="2">The sequence shown here is derived from an EMBL/GenBank/DDBJ whole genome shotgun (WGS) entry which is preliminary data.</text>
</comment>
<name>A0ABR3DQ42_NEUIN</name>
<reference evidence="2 3" key="1">
    <citation type="submission" date="2023-09" db="EMBL/GenBank/DDBJ databases">
        <title>Multi-omics analysis of a traditional fermented food reveals byproduct-associated fungal strains for waste-to-food upcycling.</title>
        <authorList>
            <consortium name="Lawrence Berkeley National Laboratory"/>
            <person name="Rekdal V.M."/>
            <person name="Villalobos-Escobedo J.M."/>
            <person name="Rodriguez-Valeron N."/>
            <person name="Garcia M.O."/>
            <person name="Vasquez D.P."/>
            <person name="Damayanti I."/>
            <person name="Sorensen P.M."/>
            <person name="Baidoo E.E."/>
            <person name="De Carvalho A.C."/>
            <person name="Riley R."/>
            <person name="Lipzen A."/>
            <person name="He G."/>
            <person name="Yan M."/>
            <person name="Haridas S."/>
            <person name="Daum C."/>
            <person name="Yoshinaga Y."/>
            <person name="Ng V."/>
            <person name="Grigoriev I.V."/>
            <person name="Munk R."/>
            <person name="Nuraida L."/>
            <person name="Wijaya C.H."/>
            <person name="Morales P.-C."/>
            <person name="Keasling J.D."/>
        </authorList>
    </citation>
    <scope>NUCLEOTIDE SEQUENCE [LARGE SCALE GENOMIC DNA]</scope>
    <source>
        <strain evidence="2 3">FGSC 2613</strain>
    </source>
</reference>
<evidence type="ECO:0000256" key="1">
    <source>
        <dbReference type="SAM" id="MobiDB-lite"/>
    </source>
</evidence>
<proteinExistence type="predicted"/>
<evidence type="ECO:0000313" key="3">
    <source>
        <dbReference type="Proteomes" id="UP001451303"/>
    </source>
</evidence>
<dbReference type="Proteomes" id="UP001451303">
    <property type="component" value="Unassembled WGS sequence"/>
</dbReference>
<keyword evidence="3" id="KW-1185">Reference proteome</keyword>
<feature type="region of interest" description="Disordered" evidence="1">
    <location>
        <begin position="172"/>
        <end position="192"/>
    </location>
</feature>
<accession>A0ABR3DQ42</accession>
<sequence>MSMYFLLRHVCGRLPKTFGTPHVSGHDGNPRERSMQDSIPFRFSRASGSGITVLEILSEYTCWRLNHVTLFRVMTVLARDYASCIYALGDVAWVYCKAKRGHISEAGAMVYSDGGVDVGCPWEGDDMGGYRREGRSYWEADKPGELVKNPEVALLRDEMGWDGSRMGVLALDTPGPTRKVHSPKSRGPIRMGRRRVPTSMHRNVVRDPKLSRHSPASFQRSHTRLRNWSAVLSSVLKIKLAIGPDAGEETGNFRAGGPDSPGYLYVAQLAERCSLPHDVEIRYNG</sequence>
<protein>
    <submittedName>
        <fullName evidence="2">Uncharacterized protein</fullName>
    </submittedName>
</protein>
<organism evidence="2 3">
    <name type="scientific">Neurospora intermedia</name>
    <dbReference type="NCBI Taxonomy" id="5142"/>
    <lineage>
        <taxon>Eukaryota</taxon>
        <taxon>Fungi</taxon>
        <taxon>Dikarya</taxon>
        <taxon>Ascomycota</taxon>
        <taxon>Pezizomycotina</taxon>
        <taxon>Sordariomycetes</taxon>
        <taxon>Sordariomycetidae</taxon>
        <taxon>Sordariales</taxon>
        <taxon>Sordariaceae</taxon>
        <taxon>Neurospora</taxon>
    </lineage>
</organism>
<evidence type="ECO:0000313" key="2">
    <source>
        <dbReference type="EMBL" id="KAL0473946.1"/>
    </source>
</evidence>
<dbReference type="EMBL" id="JAVLET010000002">
    <property type="protein sequence ID" value="KAL0473946.1"/>
    <property type="molecule type" value="Genomic_DNA"/>
</dbReference>
<gene>
    <name evidence="2" type="ORF">QR685DRAFT_569947</name>
</gene>